<dbReference type="PANTHER" id="PTHR43731">
    <property type="entry name" value="RHOMBOID PROTEASE"/>
    <property type="match status" value="1"/>
</dbReference>
<dbReference type="InterPro" id="IPR022764">
    <property type="entry name" value="Peptidase_S54_rhomboid_dom"/>
</dbReference>
<dbReference type="InterPro" id="IPR035952">
    <property type="entry name" value="Rhomboid-like_sf"/>
</dbReference>
<evidence type="ECO:0000256" key="7">
    <source>
        <dbReference type="SAM" id="Phobius"/>
    </source>
</evidence>
<gene>
    <name evidence="9" type="ORF">AVDCRST_MAG46-2359</name>
</gene>
<keyword evidence="3 7" id="KW-0812">Transmembrane</keyword>
<organism evidence="9">
    <name type="scientific">uncultured Nocardioidaceae bacterium</name>
    <dbReference type="NCBI Taxonomy" id="253824"/>
    <lineage>
        <taxon>Bacteria</taxon>
        <taxon>Bacillati</taxon>
        <taxon>Actinomycetota</taxon>
        <taxon>Actinomycetes</taxon>
        <taxon>Propionibacteriales</taxon>
        <taxon>Nocardioidaceae</taxon>
        <taxon>environmental samples</taxon>
    </lineage>
</organism>
<keyword evidence="5 7" id="KW-1133">Transmembrane helix</keyword>
<proteinExistence type="inferred from homology"/>
<keyword evidence="4" id="KW-0378">Hydrolase</keyword>
<keyword evidence="6 7" id="KW-0472">Membrane</keyword>
<keyword evidence="9" id="KW-0645">Protease</keyword>
<evidence type="ECO:0000313" key="9">
    <source>
        <dbReference type="EMBL" id="CAA9347340.1"/>
    </source>
</evidence>
<feature type="transmembrane region" description="Helical" evidence="7">
    <location>
        <begin position="222"/>
        <end position="240"/>
    </location>
</feature>
<comment type="subcellular location">
    <subcellularLocation>
        <location evidence="1">Membrane</location>
        <topology evidence="1">Multi-pass membrane protein</topology>
    </subcellularLocation>
</comment>
<feature type="transmembrane region" description="Helical" evidence="7">
    <location>
        <begin position="197"/>
        <end position="215"/>
    </location>
</feature>
<sequence>MSSGPQDPADTSTGARFCFRHGDRETYISCQRCGRPICPECMNDASVGFHCPVCVAEASASVRKPRTMAGGLVPANVGAITWVIVGINAVIFLVAQARDEFGDSVLGNQLAMLGGSALAPNGDVLTGVADGGYWRLITAVFLHERIVHILFNMYALVLFGPMLEQALGRVRFIALYLTAGLAGSVLVYCLTAPNVPTVGASGAIYGLFGATFAVFARRGMELQGLFVLMAINLAITFLVPNISWQGHIGGLVAGLVLGLALAYAPRTRRTAVQVAAFVIVYAVMIAAVVARTAQLA</sequence>
<dbReference type="SUPFAM" id="SSF57845">
    <property type="entry name" value="B-box zinc-binding domain"/>
    <property type="match status" value="1"/>
</dbReference>
<accession>A0A6J4M2W6</accession>
<evidence type="ECO:0000256" key="1">
    <source>
        <dbReference type="ARBA" id="ARBA00004141"/>
    </source>
</evidence>
<feature type="domain" description="Peptidase S54 rhomboid" evidence="8">
    <location>
        <begin position="131"/>
        <end position="262"/>
    </location>
</feature>
<feature type="transmembrane region" description="Helical" evidence="7">
    <location>
        <begin position="246"/>
        <end position="264"/>
    </location>
</feature>
<dbReference type="GO" id="GO:0004252">
    <property type="term" value="F:serine-type endopeptidase activity"/>
    <property type="evidence" value="ECO:0007669"/>
    <property type="project" value="InterPro"/>
</dbReference>
<dbReference type="EMBL" id="CADCUD010000161">
    <property type="protein sequence ID" value="CAA9347340.1"/>
    <property type="molecule type" value="Genomic_DNA"/>
</dbReference>
<comment type="similarity">
    <text evidence="2">Belongs to the peptidase S54 family.</text>
</comment>
<feature type="transmembrane region" description="Helical" evidence="7">
    <location>
        <begin position="133"/>
        <end position="160"/>
    </location>
</feature>
<dbReference type="AlphaFoldDB" id="A0A6J4M2W6"/>
<dbReference type="GO" id="GO:0016020">
    <property type="term" value="C:membrane"/>
    <property type="evidence" value="ECO:0007669"/>
    <property type="project" value="UniProtKB-SubCell"/>
</dbReference>
<dbReference type="SUPFAM" id="SSF144091">
    <property type="entry name" value="Rhomboid-like"/>
    <property type="match status" value="1"/>
</dbReference>
<dbReference type="PANTHER" id="PTHR43731:SF14">
    <property type="entry name" value="PRESENILIN-ASSOCIATED RHOMBOID-LIKE PROTEIN, MITOCHONDRIAL"/>
    <property type="match status" value="1"/>
</dbReference>
<dbReference type="InterPro" id="IPR050925">
    <property type="entry name" value="Rhomboid_protease_S54"/>
</dbReference>
<evidence type="ECO:0000259" key="8">
    <source>
        <dbReference type="Pfam" id="PF01694"/>
    </source>
</evidence>
<evidence type="ECO:0000256" key="2">
    <source>
        <dbReference type="ARBA" id="ARBA00009045"/>
    </source>
</evidence>
<dbReference type="GO" id="GO:0006508">
    <property type="term" value="P:proteolysis"/>
    <property type="evidence" value="ECO:0007669"/>
    <property type="project" value="UniProtKB-KW"/>
</dbReference>
<feature type="transmembrane region" description="Helical" evidence="7">
    <location>
        <begin position="271"/>
        <end position="290"/>
    </location>
</feature>
<feature type="transmembrane region" description="Helical" evidence="7">
    <location>
        <begin position="73"/>
        <end position="95"/>
    </location>
</feature>
<name>A0A6J4M2W6_9ACTN</name>
<evidence type="ECO:0000256" key="5">
    <source>
        <dbReference type="ARBA" id="ARBA00022989"/>
    </source>
</evidence>
<feature type="transmembrane region" description="Helical" evidence="7">
    <location>
        <begin position="172"/>
        <end position="191"/>
    </location>
</feature>
<evidence type="ECO:0000256" key="4">
    <source>
        <dbReference type="ARBA" id="ARBA00022801"/>
    </source>
</evidence>
<evidence type="ECO:0000256" key="3">
    <source>
        <dbReference type="ARBA" id="ARBA00022692"/>
    </source>
</evidence>
<dbReference type="Gene3D" id="1.20.1540.10">
    <property type="entry name" value="Rhomboid-like"/>
    <property type="match status" value="1"/>
</dbReference>
<reference evidence="9" key="1">
    <citation type="submission" date="2020-02" db="EMBL/GenBank/DDBJ databases">
        <authorList>
            <person name="Meier V. D."/>
        </authorList>
    </citation>
    <scope>NUCLEOTIDE SEQUENCE</scope>
    <source>
        <strain evidence="9">AVDCRST_MAG46</strain>
    </source>
</reference>
<evidence type="ECO:0000256" key="6">
    <source>
        <dbReference type="ARBA" id="ARBA00023136"/>
    </source>
</evidence>
<protein>
    <submittedName>
        <fullName evidence="9">FIG056164: rhomboid family serine protease</fullName>
    </submittedName>
</protein>
<dbReference type="Pfam" id="PF01694">
    <property type="entry name" value="Rhomboid"/>
    <property type="match status" value="1"/>
</dbReference>